<name>A0A0A8Z692_ARUDO</name>
<evidence type="ECO:0000313" key="1">
    <source>
        <dbReference type="EMBL" id="JAD33173.1"/>
    </source>
</evidence>
<sequence>MVARIRKDR</sequence>
<dbReference type="EMBL" id="GBRH01264722">
    <property type="protein sequence ID" value="JAD33173.1"/>
    <property type="molecule type" value="Transcribed_RNA"/>
</dbReference>
<protein>
    <submittedName>
        <fullName evidence="1">Uncharacterized protein</fullName>
    </submittedName>
</protein>
<proteinExistence type="predicted"/>
<organism evidence="1">
    <name type="scientific">Arundo donax</name>
    <name type="common">Giant reed</name>
    <name type="synonym">Donax arundinaceus</name>
    <dbReference type="NCBI Taxonomy" id="35708"/>
    <lineage>
        <taxon>Eukaryota</taxon>
        <taxon>Viridiplantae</taxon>
        <taxon>Streptophyta</taxon>
        <taxon>Embryophyta</taxon>
        <taxon>Tracheophyta</taxon>
        <taxon>Spermatophyta</taxon>
        <taxon>Magnoliopsida</taxon>
        <taxon>Liliopsida</taxon>
        <taxon>Poales</taxon>
        <taxon>Poaceae</taxon>
        <taxon>PACMAD clade</taxon>
        <taxon>Arundinoideae</taxon>
        <taxon>Arundineae</taxon>
        <taxon>Arundo</taxon>
    </lineage>
</organism>
<reference evidence="1" key="2">
    <citation type="journal article" date="2015" name="Data Brief">
        <title>Shoot transcriptome of the giant reed, Arundo donax.</title>
        <authorList>
            <person name="Barrero R.A."/>
            <person name="Guerrero F.D."/>
            <person name="Moolhuijzen P."/>
            <person name="Goolsby J.A."/>
            <person name="Tidwell J."/>
            <person name="Bellgard S.E."/>
            <person name="Bellgard M.I."/>
        </authorList>
    </citation>
    <scope>NUCLEOTIDE SEQUENCE</scope>
    <source>
        <tissue evidence="1">Shoot tissue taken approximately 20 cm above the soil surface</tissue>
    </source>
</reference>
<accession>A0A0A8Z692</accession>
<reference evidence="1" key="1">
    <citation type="submission" date="2014-09" db="EMBL/GenBank/DDBJ databases">
        <authorList>
            <person name="Magalhaes I.L.F."/>
            <person name="Oliveira U."/>
            <person name="Santos F.R."/>
            <person name="Vidigal T.H.D.A."/>
            <person name="Brescovit A.D."/>
            <person name="Santos A.J."/>
        </authorList>
    </citation>
    <scope>NUCLEOTIDE SEQUENCE</scope>
    <source>
        <tissue evidence="1">Shoot tissue taken approximately 20 cm above the soil surface</tissue>
    </source>
</reference>